<dbReference type="Pfam" id="PF01272">
    <property type="entry name" value="GreA_GreB"/>
    <property type="match status" value="1"/>
</dbReference>
<dbReference type="EMBL" id="PVUB01000001">
    <property type="protein sequence ID" value="PRZ28123.1"/>
    <property type="molecule type" value="Genomic_DNA"/>
</dbReference>
<name>A0A1M5IVW9_9FLAO</name>
<dbReference type="SUPFAM" id="SSF54534">
    <property type="entry name" value="FKBP-like"/>
    <property type="match status" value="1"/>
</dbReference>
<dbReference type="EMBL" id="FQWO01000001">
    <property type="protein sequence ID" value="SHG32199.1"/>
    <property type="molecule type" value="Genomic_DNA"/>
</dbReference>
<dbReference type="GO" id="GO:0032784">
    <property type="term" value="P:regulation of DNA-templated transcription elongation"/>
    <property type="evidence" value="ECO:0007669"/>
    <property type="project" value="InterPro"/>
</dbReference>
<evidence type="ECO:0000259" key="1">
    <source>
        <dbReference type="Pfam" id="PF01272"/>
    </source>
</evidence>
<reference evidence="4" key="1">
    <citation type="submission" date="2016-11" db="EMBL/GenBank/DDBJ databases">
        <authorList>
            <person name="Varghese N."/>
            <person name="Submissions S."/>
        </authorList>
    </citation>
    <scope>NUCLEOTIDE SEQUENCE [LARGE SCALE GENOMIC DNA]</scope>
    <source>
        <strain evidence="4">DSM 19729</strain>
    </source>
</reference>
<evidence type="ECO:0000313" key="5">
    <source>
        <dbReference type="Proteomes" id="UP000237771"/>
    </source>
</evidence>
<dbReference type="GO" id="GO:0016301">
    <property type="term" value="F:kinase activity"/>
    <property type="evidence" value="ECO:0007669"/>
    <property type="project" value="UniProtKB-KW"/>
</dbReference>
<dbReference type="GO" id="GO:0006354">
    <property type="term" value="P:DNA-templated transcription elongation"/>
    <property type="evidence" value="ECO:0007669"/>
    <property type="project" value="TreeGrafter"/>
</dbReference>
<dbReference type="GO" id="GO:0003677">
    <property type="term" value="F:DNA binding"/>
    <property type="evidence" value="ECO:0007669"/>
    <property type="project" value="InterPro"/>
</dbReference>
<dbReference type="AlphaFoldDB" id="A0A1M5IVW9"/>
<dbReference type="OrthoDB" id="192847at2"/>
<dbReference type="Proteomes" id="UP000184384">
    <property type="component" value="Unassembled WGS sequence"/>
</dbReference>
<protein>
    <submittedName>
        <fullName evidence="3">Regulator of nucleoside diphosphate kinase</fullName>
    </submittedName>
</protein>
<dbReference type="PANTHER" id="PTHR30437:SF5">
    <property type="entry name" value="REGULATOR OF NUCLEOSIDE DIPHOSPHATE KINASE"/>
    <property type="match status" value="1"/>
</dbReference>
<gene>
    <name evidence="2" type="ORF">BC624_101410</name>
    <name evidence="3" type="ORF">SAMN05443373_101410</name>
</gene>
<dbReference type="RefSeq" id="WP_072939057.1">
    <property type="nucleotide sequence ID" value="NZ_FQWO01000001.1"/>
</dbReference>
<reference evidence="3" key="2">
    <citation type="submission" date="2016-11" db="EMBL/GenBank/DDBJ databases">
        <authorList>
            <person name="Jaros S."/>
            <person name="Januszkiewicz K."/>
            <person name="Wedrychowicz H."/>
        </authorList>
    </citation>
    <scope>NUCLEOTIDE SEQUENCE [LARGE SCALE GENOMIC DNA]</scope>
    <source>
        <strain evidence="3">DSM 19729</strain>
    </source>
</reference>
<dbReference type="GO" id="GO:0070063">
    <property type="term" value="F:RNA polymerase binding"/>
    <property type="evidence" value="ECO:0007669"/>
    <property type="project" value="InterPro"/>
</dbReference>
<keyword evidence="3" id="KW-0418">Kinase</keyword>
<dbReference type="InterPro" id="IPR023459">
    <property type="entry name" value="Tscrpt_elong_fac_GreA/B_fam"/>
</dbReference>
<evidence type="ECO:0000313" key="3">
    <source>
        <dbReference type="EMBL" id="SHG32199.1"/>
    </source>
</evidence>
<feature type="domain" description="Transcription elongation factor GreA/GreB C-terminal" evidence="1">
    <location>
        <begin position="48"/>
        <end position="122"/>
    </location>
</feature>
<dbReference type="STRING" id="280093.SAMN05443373_101410"/>
<dbReference type="PANTHER" id="PTHR30437">
    <property type="entry name" value="TRANSCRIPTION ELONGATION FACTOR GREA"/>
    <property type="match status" value="1"/>
</dbReference>
<reference evidence="2 5" key="3">
    <citation type="submission" date="2018-03" db="EMBL/GenBank/DDBJ databases">
        <title>Genomic Encyclopedia of Archaeal and Bacterial Type Strains, Phase II (KMG-II): from individual species to whole genera.</title>
        <authorList>
            <person name="Goeker M."/>
        </authorList>
    </citation>
    <scope>NUCLEOTIDE SEQUENCE [LARGE SCALE GENOMIC DNA]</scope>
    <source>
        <strain evidence="2 5">DSM 17797</strain>
    </source>
</reference>
<organism evidence="3 4">
    <name type="scientific">Flavobacterium granuli</name>
    <dbReference type="NCBI Taxonomy" id="280093"/>
    <lineage>
        <taxon>Bacteria</taxon>
        <taxon>Pseudomonadati</taxon>
        <taxon>Bacteroidota</taxon>
        <taxon>Flavobacteriia</taxon>
        <taxon>Flavobacteriales</taxon>
        <taxon>Flavobacteriaceae</taxon>
        <taxon>Flavobacterium</taxon>
    </lineage>
</organism>
<accession>A0A1M5IVW9</accession>
<dbReference type="Gene3D" id="3.10.50.30">
    <property type="entry name" value="Transcription elongation factor, GreA/GreB, C-terminal domain"/>
    <property type="match status" value="1"/>
</dbReference>
<sequence>MSQNIILTTGIYDLIKDHIRRKKVTPTEEEALKLQLKNATQVTRKNLPEDIVTIDARITVKNLDSDQEETYTFVAPDKAKKRNNTESILTKMGLALVGCKVGDVINWDFEEGEKQLEIIKVERLD</sequence>
<proteinExistence type="predicted"/>
<keyword evidence="5" id="KW-1185">Reference proteome</keyword>
<evidence type="ECO:0000313" key="2">
    <source>
        <dbReference type="EMBL" id="PRZ28123.1"/>
    </source>
</evidence>
<dbReference type="InterPro" id="IPR036953">
    <property type="entry name" value="GreA/GreB_C_sf"/>
</dbReference>
<keyword evidence="3" id="KW-0808">Transferase</keyword>
<evidence type="ECO:0000313" key="4">
    <source>
        <dbReference type="Proteomes" id="UP000184384"/>
    </source>
</evidence>
<dbReference type="InterPro" id="IPR001437">
    <property type="entry name" value="Tscrpt_elong_fac_GreA/B_C"/>
</dbReference>
<dbReference type="Proteomes" id="UP000237771">
    <property type="component" value="Unassembled WGS sequence"/>
</dbReference>